<dbReference type="GO" id="GO:0007165">
    <property type="term" value="P:signal transduction"/>
    <property type="evidence" value="ECO:0007669"/>
    <property type="project" value="TreeGrafter"/>
</dbReference>
<dbReference type="PANTHER" id="PTHR32060:SF30">
    <property type="entry name" value="CARBOXY-TERMINAL PROCESSING PROTEASE CTPA"/>
    <property type="match status" value="1"/>
</dbReference>
<keyword evidence="4" id="KW-1185">Reference proteome</keyword>
<dbReference type="GO" id="GO:0008236">
    <property type="term" value="F:serine-type peptidase activity"/>
    <property type="evidence" value="ECO:0007669"/>
    <property type="project" value="InterPro"/>
</dbReference>
<feature type="domain" description="Peptidase S41 N-terminal" evidence="2">
    <location>
        <begin position="37"/>
        <end position="81"/>
    </location>
</feature>
<dbReference type="Gene3D" id="3.90.226.10">
    <property type="entry name" value="2-enoyl-CoA Hydratase, Chain A, domain 1"/>
    <property type="match status" value="1"/>
</dbReference>
<evidence type="ECO:0000313" key="4">
    <source>
        <dbReference type="Proteomes" id="UP000583266"/>
    </source>
</evidence>
<dbReference type="InterPro" id="IPR041613">
    <property type="entry name" value="Pept_S41_N"/>
</dbReference>
<dbReference type="RefSeq" id="WP_169223699.1">
    <property type="nucleotide sequence ID" value="NZ_JABBGC010000001.1"/>
</dbReference>
<sequence length="457" mass="49560">MRRSSHSFLLGSIALITACSKKDDIPPVPTGPVTQQEINNWVLDSMRYFYLWNDQLPANPNNTLETISFFHSIKYTEDRFSLLYNPEDPATYATDIRSKYGIDYSIISWPQRPEGVIGVIKLVVPGSYAAAAGLKRGSYFTRINETSLTAANAATLSEQLRTAATGTITPATVSGATITENTAVLLQGKLATANPVYTSTLITGASRKTGYVFYNAFIDAYNTSLLDVFRNFKSQGIEELIIDIRYNTGGSLAAAAMLTALIAPDVTDKSVFVQYSGNNRLGSQTLNFATTLSVPENADPISFAALSSAQLNLPRIFLLTGSQTVSAAELLVNNLKPYTKVIQIGETTVGKDKGAILVKDMRSPRRIPWVIQPLTYRLSNANGNGNYTQGIAPQYPVDEMSRQPLLPLGDANDPLVAKALSVIAGNVRASVESNNTLRHFYDAGQQAAANSLVIIPR</sequence>
<dbReference type="EMBL" id="JABBGC010000001">
    <property type="protein sequence ID" value="NML36584.1"/>
    <property type="molecule type" value="Genomic_DNA"/>
</dbReference>
<evidence type="ECO:0008006" key="5">
    <source>
        <dbReference type="Google" id="ProtNLM"/>
    </source>
</evidence>
<dbReference type="PROSITE" id="PS51257">
    <property type="entry name" value="PROKAR_LIPOPROTEIN"/>
    <property type="match status" value="1"/>
</dbReference>
<evidence type="ECO:0000259" key="1">
    <source>
        <dbReference type="Pfam" id="PF03572"/>
    </source>
</evidence>
<gene>
    <name evidence="3" type="ORF">HHL17_05180</name>
</gene>
<dbReference type="Pfam" id="PF18294">
    <property type="entry name" value="Pept_S41_N"/>
    <property type="match status" value="1"/>
</dbReference>
<accession>A0A848GDM8</accession>
<comment type="caution">
    <text evidence="3">The sequence shown here is derived from an EMBL/GenBank/DDBJ whole genome shotgun (WGS) entry which is preliminary data.</text>
</comment>
<proteinExistence type="predicted"/>
<evidence type="ECO:0000313" key="3">
    <source>
        <dbReference type="EMBL" id="NML36584.1"/>
    </source>
</evidence>
<dbReference type="CDD" id="cd07561">
    <property type="entry name" value="Peptidase_S41_CPP_like"/>
    <property type="match status" value="1"/>
</dbReference>
<dbReference type="Pfam" id="PF03572">
    <property type="entry name" value="Peptidase_S41"/>
    <property type="match status" value="1"/>
</dbReference>
<dbReference type="SUPFAM" id="SSF50156">
    <property type="entry name" value="PDZ domain-like"/>
    <property type="match status" value="1"/>
</dbReference>
<evidence type="ECO:0000259" key="2">
    <source>
        <dbReference type="Pfam" id="PF18294"/>
    </source>
</evidence>
<protein>
    <recommendedName>
        <fullName evidence="5">Peptidase S41</fullName>
    </recommendedName>
</protein>
<dbReference type="PANTHER" id="PTHR32060">
    <property type="entry name" value="TAIL-SPECIFIC PROTEASE"/>
    <property type="match status" value="1"/>
</dbReference>
<dbReference type="InterPro" id="IPR029045">
    <property type="entry name" value="ClpP/crotonase-like_dom_sf"/>
</dbReference>
<name>A0A848GDM8_9BACT</name>
<feature type="domain" description="Tail specific protease" evidence="1">
    <location>
        <begin position="208"/>
        <end position="395"/>
    </location>
</feature>
<dbReference type="InterPro" id="IPR005151">
    <property type="entry name" value="Tail-specific_protease"/>
</dbReference>
<dbReference type="GO" id="GO:0006508">
    <property type="term" value="P:proteolysis"/>
    <property type="evidence" value="ECO:0007669"/>
    <property type="project" value="InterPro"/>
</dbReference>
<dbReference type="GO" id="GO:0004175">
    <property type="term" value="F:endopeptidase activity"/>
    <property type="evidence" value="ECO:0007669"/>
    <property type="project" value="TreeGrafter"/>
</dbReference>
<organism evidence="3 4">
    <name type="scientific">Chitinophaga fulva</name>
    <dbReference type="NCBI Taxonomy" id="2728842"/>
    <lineage>
        <taxon>Bacteria</taxon>
        <taxon>Pseudomonadati</taxon>
        <taxon>Bacteroidota</taxon>
        <taxon>Chitinophagia</taxon>
        <taxon>Chitinophagales</taxon>
        <taxon>Chitinophagaceae</taxon>
        <taxon>Chitinophaga</taxon>
    </lineage>
</organism>
<dbReference type="Gene3D" id="2.30.42.10">
    <property type="match status" value="1"/>
</dbReference>
<dbReference type="Proteomes" id="UP000583266">
    <property type="component" value="Unassembled WGS sequence"/>
</dbReference>
<dbReference type="Gene3D" id="3.30.750.170">
    <property type="match status" value="1"/>
</dbReference>
<dbReference type="AlphaFoldDB" id="A0A848GDM8"/>
<dbReference type="GO" id="GO:0030288">
    <property type="term" value="C:outer membrane-bounded periplasmic space"/>
    <property type="evidence" value="ECO:0007669"/>
    <property type="project" value="TreeGrafter"/>
</dbReference>
<dbReference type="SUPFAM" id="SSF52096">
    <property type="entry name" value="ClpP/crotonase"/>
    <property type="match status" value="1"/>
</dbReference>
<dbReference type="InterPro" id="IPR036034">
    <property type="entry name" value="PDZ_sf"/>
</dbReference>
<reference evidence="3 4" key="1">
    <citation type="submission" date="2020-04" db="EMBL/GenBank/DDBJ databases">
        <title>Chitinophaga sp. G-6-1-13 sp. nov., isolated from soil.</title>
        <authorList>
            <person name="Dahal R.H."/>
            <person name="Chaudhary D.K."/>
        </authorList>
    </citation>
    <scope>NUCLEOTIDE SEQUENCE [LARGE SCALE GENOMIC DNA]</scope>
    <source>
        <strain evidence="3 4">G-6-1-13</strain>
    </source>
</reference>